<gene>
    <name evidence="4" type="ORF">FE374_10460</name>
</gene>
<dbReference type="OrthoDB" id="9815825at2"/>
<dbReference type="SUPFAM" id="SSF51735">
    <property type="entry name" value="NAD(P)-binding Rossmann-fold domains"/>
    <property type="match status" value="1"/>
</dbReference>
<evidence type="ECO:0000256" key="1">
    <source>
        <dbReference type="ARBA" id="ARBA00023027"/>
    </source>
</evidence>
<dbReference type="InterPro" id="IPR036291">
    <property type="entry name" value="NAD(P)-bd_dom_sf"/>
</dbReference>
<evidence type="ECO:0000259" key="2">
    <source>
        <dbReference type="Pfam" id="PF01408"/>
    </source>
</evidence>
<dbReference type="InterPro" id="IPR052515">
    <property type="entry name" value="Gfo/Idh/MocA_Oxidoreductase"/>
</dbReference>
<dbReference type="RefSeq" id="WP_139928860.1">
    <property type="nucleotide sequence ID" value="NZ_CP040915.1"/>
</dbReference>
<dbReference type="KEGG" id="gyu:FE374_10460"/>
<dbReference type="GO" id="GO:0000166">
    <property type="term" value="F:nucleotide binding"/>
    <property type="evidence" value="ECO:0007669"/>
    <property type="project" value="InterPro"/>
</dbReference>
<reference evidence="4 5" key="1">
    <citation type="submission" date="2019-05" db="EMBL/GenBank/DDBJ databases">
        <title>Georgenia *** sp. nov., and Georgenia *** sp. nov., isolated from the intestinal contents of plateau pika (Ochotona curzoniae) in the Qinghai-Tibet plateau of China.</title>
        <authorList>
            <person name="Tian Z."/>
        </authorList>
    </citation>
    <scope>NUCLEOTIDE SEQUENCE [LARGE SCALE GENOMIC DNA]</scope>
    <source>
        <strain evidence="4 5">Z443</strain>
    </source>
</reference>
<dbReference type="InterPro" id="IPR000683">
    <property type="entry name" value="Gfo/Idh/MocA-like_OxRdtase_N"/>
</dbReference>
<dbReference type="InterPro" id="IPR055170">
    <property type="entry name" value="GFO_IDH_MocA-like_dom"/>
</dbReference>
<proteinExistence type="predicted"/>
<dbReference type="PANTHER" id="PTHR43249:SF1">
    <property type="entry name" value="D-GLUCOSIDE 3-DEHYDROGENASE"/>
    <property type="match status" value="1"/>
</dbReference>
<evidence type="ECO:0000313" key="4">
    <source>
        <dbReference type="EMBL" id="QDC24974.1"/>
    </source>
</evidence>
<feature type="domain" description="Gfo/Idh/MocA-like oxidoreductase N-terminal" evidence="2">
    <location>
        <begin position="24"/>
        <end position="142"/>
    </location>
</feature>
<evidence type="ECO:0000259" key="3">
    <source>
        <dbReference type="Pfam" id="PF22725"/>
    </source>
</evidence>
<dbReference type="Gene3D" id="3.30.360.10">
    <property type="entry name" value="Dihydrodipicolinate Reductase, domain 2"/>
    <property type="match status" value="1"/>
</dbReference>
<sequence length="382" mass="39983">MPAEQLTSVPADLAPSDGVTAPVGFALVGAGTIARVTADAISRLDGAELRLVVDRSAASAAALADEYGAQWSDDVPGYLSAPAAASVDVVVVSTPSGSHADLVVPALEAAKDVLVEKPLEITLDAAQRIIDAEVRTGRVVGVVSQHRFDRASERVVDAVRSGRLGRLTSAIASCAWWRSQAYYDSSGWRGTWALDGGGAAMNQGIHVIDLMLAVMGDPVEVFAHTSRLAHERIEVEDTAVATVRFASGALGAVHATTAAYPGVETSLRIFGDRGSAAIIDDELAYFHVRGDGDAERVMGPGPGPSTNQATDDDRLTRAELGLGPSHGHQLRDMVRVVRARRHGDPRAAPRVGTREGHQALALILAMYESASTGTKVRIPAAP</sequence>
<evidence type="ECO:0000313" key="5">
    <source>
        <dbReference type="Proteomes" id="UP000314616"/>
    </source>
</evidence>
<keyword evidence="1" id="KW-0520">NAD</keyword>
<dbReference type="AlphaFoldDB" id="A0A5B8C373"/>
<dbReference type="PANTHER" id="PTHR43249">
    <property type="entry name" value="UDP-N-ACETYL-2-AMINO-2-DEOXY-D-GLUCURONATE OXIDASE"/>
    <property type="match status" value="1"/>
</dbReference>
<name>A0A5B8C373_9MICO</name>
<dbReference type="Proteomes" id="UP000314616">
    <property type="component" value="Chromosome"/>
</dbReference>
<dbReference type="SUPFAM" id="SSF55347">
    <property type="entry name" value="Glyceraldehyde-3-phosphate dehydrogenase-like, C-terminal domain"/>
    <property type="match status" value="1"/>
</dbReference>
<dbReference type="EMBL" id="CP040915">
    <property type="protein sequence ID" value="QDC24974.1"/>
    <property type="molecule type" value="Genomic_DNA"/>
</dbReference>
<organism evidence="4 5">
    <name type="scientific">Georgenia yuyongxinii</name>
    <dbReference type="NCBI Taxonomy" id="2589797"/>
    <lineage>
        <taxon>Bacteria</taxon>
        <taxon>Bacillati</taxon>
        <taxon>Actinomycetota</taxon>
        <taxon>Actinomycetes</taxon>
        <taxon>Micrococcales</taxon>
        <taxon>Bogoriellaceae</taxon>
        <taxon>Georgenia</taxon>
    </lineage>
</organism>
<dbReference type="Pfam" id="PF01408">
    <property type="entry name" value="GFO_IDH_MocA"/>
    <property type="match status" value="1"/>
</dbReference>
<protein>
    <submittedName>
        <fullName evidence="4">Gfo/Idh/MocA family oxidoreductase</fullName>
    </submittedName>
</protein>
<accession>A0A5B8C373</accession>
<feature type="domain" description="GFO/IDH/MocA-like oxidoreductase" evidence="3">
    <location>
        <begin position="155"/>
        <end position="276"/>
    </location>
</feature>
<dbReference type="Gene3D" id="3.40.50.720">
    <property type="entry name" value="NAD(P)-binding Rossmann-like Domain"/>
    <property type="match status" value="1"/>
</dbReference>
<dbReference type="Pfam" id="PF22725">
    <property type="entry name" value="GFO_IDH_MocA_C3"/>
    <property type="match status" value="1"/>
</dbReference>